<accession>A0AC34FBB7</accession>
<evidence type="ECO:0000313" key="1">
    <source>
        <dbReference type="Proteomes" id="UP000887579"/>
    </source>
</evidence>
<dbReference type="WBParaSite" id="ES5_v2.g14594.t1">
    <property type="protein sequence ID" value="ES5_v2.g14594.t1"/>
    <property type="gene ID" value="ES5_v2.g14594"/>
</dbReference>
<reference evidence="2" key="1">
    <citation type="submission" date="2022-11" db="UniProtKB">
        <authorList>
            <consortium name="WormBaseParasite"/>
        </authorList>
    </citation>
    <scope>IDENTIFICATION</scope>
</reference>
<name>A0AC34FBB7_9BILA</name>
<proteinExistence type="predicted"/>
<sequence>MEISLENAEVIANYFLFRLRKHHQILAAFKGLRNGLVYGARIRAPHALVMIFLFGTGTILEKLKTVLMLTKMHAFNLGKFVFGYKLGLALLHKLQSQYNPWHSFVSAFIIGYFVFGENNGVNTQINLYLLSRIIYGLVKLAVEKGIVRQPQLPVFPWFAAIIWGTVLWLFDNYPQVLQNSLQSSMTYLYKDSNVWTNIKNFLVYNK</sequence>
<protein>
    <submittedName>
        <fullName evidence="2">Peroxisomal membrane protein 4</fullName>
    </submittedName>
</protein>
<evidence type="ECO:0000313" key="2">
    <source>
        <dbReference type="WBParaSite" id="ES5_v2.g14594.t1"/>
    </source>
</evidence>
<dbReference type="Proteomes" id="UP000887579">
    <property type="component" value="Unplaced"/>
</dbReference>
<organism evidence="1 2">
    <name type="scientific">Panagrolaimus sp. ES5</name>
    <dbReference type="NCBI Taxonomy" id="591445"/>
    <lineage>
        <taxon>Eukaryota</taxon>
        <taxon>Metazoa</taxon>
        <taxon>Ecdysozoa</taxon>
        <taxon>Nematoda</taxon>
        <taxon>Chromadorea</taxon>
        <taxon>Rhabditida</taxon>
        <taxon>Tylenchina</taxon>
        <taxon>Panagrolaimomorpha</taxon>
        <taxon>Panagrolaimoidea</taxon>
        <taxon>Panagrolaimidae</taxon>
        <taxon>Panagrolaimus</taxon>
    </lineage>
</organism>